<dbReference type="Proteomes" id="UP000280008">
    <property type="component" value="Unassembled WGS sequence"/>
</dbReference>
<gene>
    <name evidence="1" type="ORF">C8E83_3478</name>
</gene>
<proteinExistence type="predicted"/>
<sequence length="329" mass="35653">MTSKDSDGTRSMYTVVSRNQKLIPVPFSPGWARVPRWNASHKSTAHELLGADLQMPGGRPYGYLWYRHFTTGKNIRIGVRWNTNLESIECKYLHDQKAVAGRNPEKVAAALAEADAKARVSALMSLNALIGTQVLSTQMEDGILDAAGLGLQRIGYTFLGIPEAAEEAATADGSNVAGEADMETTDGETLITGLRLGEGAIAVTAWPVTDLDGWTRTGSDLTFQHGHPFGSLAYEHAATGERLRVGVGWDDNEHELAFVPLHATEPRSTDLVDGVDDALRDARGRIGRLVAIHTSIGQMVVTEDSLRQILHASGFDGDVEYVDDDESNR</sequence>
<keyword evidence="2" id="KW-1185">Reference proteome</keyword>
<evidence type="ECO:0000313" key="1">
    <source>
        <dbReference type="EMBL" id="RKR76309.1"/>
    </source>
</evidence>
<name>A0A495IKJ5_9MICO</name>
<organism evidence="1 2">
    <name type="scientific">Frondihabitans australicus</name>
    <dbReference type="NCBI Taxonomy" id="386892"/>
    <lineage>
        <taxon>Bacteria</taxon>
        <taxon>Bacillati</taxon>
        <taxon>Actinomycetota</taxon>
        <taxon>Actinomycetes</taxon>
        <taxon>Micrococcales</taxon>
        <taxon>Microbacteriaceae</taxon>
        <taxon>Frondihabitans</taxon>
    </lineage>
</organism>
<dbReference type="OrthoDB" id="5018880at2"/>
<accession>A0A495IKJ5</accession>
<evidence type="ECO:0000313" key="2">
    <source>
        <dbReference type="Proteomes" id="UP000280008"/>
    </source>
</evidence>
<protein>
    <submittedName>
        <fullName evidence="1">Uncharacterized protein</fullName>
    </submittedName>
</protein>
<comment type="caution">
    <text evidence="1">The sequence shown here is derived from an EMBL/GenBank/DDBJ whole genome shotgun (WGS) entry which is preliminary data.</text>
</comment>
<dbReference type="EMBL" id="RBKS01000001">
    <property type="protein sequence ID" value="RKR76309.1"/>
    <property type="molecule type" value="Genomic_DNA"/>
</dbReference>
<dbReference type="RefSeq" id="WP_147430222.1">
    <property type="nucleotide sequence ID" value="NZ_RBKS01000001.1"/>
</dbReference>
<reference evidence="1 2" key="1">
    <citation type="submission" date="2018-10" db="EMBL/GenBank/DDBJ databases">
        <title>Sequencing the genomes of 1000 actinobacteria strains.</title>
        <authorList>
            <person name="Klenk H.-P."/>
        </authorList>
    </citation>
    <scope>NUCLEOTIDE SEQUENCE [LARGE SCALE GENOMIC DNA]</scope>
    <source>
        <strain evidence="1 2">DSM 17894</strain>
    </source>
</reference>
<dbReference type="AlphaFoldDB" id="A0A495IKJ5"/>